<feature type="compositionally biased region" description="Basic and acidic residues" evidence="1">
    <location>
        <begin position="133"/>
        <end position="157"/>
    </location>
</feature>
<feature type="compositionally biased region" description="Basic and acidic residues" evidence="1">
    <location>
        <begin position="1"/>
        <end position="13"/>
    </location>
</feature>
<feature type="region of interest" description="Disordered" evidence="1">
    <location>
        <begin position="1"/>
        <end position="206"/>
    </location>
</feature>
<feature type="compositionally biased region" description="Basic and acidic residues" evidence="1">
    <location>
        <begin position="107"/>
        <end position="118"/>
    </location>
</feature>
<dbReference type="OrthoDB" id="10465748at2759"/>
<feature type="compositionally biased region" description="Basic residues" evidence="1">
    <location>
        <begin position="58"/>
        <end position="69"/>
    </location>
</feature>
<evidence type="ECO:0000256" key="1">
    <source>
        <dbReference type="SAM" id="MobiDB-lite"/>
    </source>
</evidence>
<accession>A0A9W7SJA9</accession>
<organism evidence="2 3">
    <name type="scientific">Teratosphaeria destructans</name>
    <dbReference type="NCBI Taxonomy" id="418781"/>
    <lineage>
        <taxon>Eukaryota</taxon>
        <taxon>Fungi</taxon>
        <taxon>Dikarya</taxon>
        <taxon>Ascomycota</taxon>
        <taxon>Pezizomycotina</taxon>
        <taxon>Dothideomycetes</taxon>
        <taxon>Dothideomycetidae</taxon>
        <taxon>Mycosphaerellales</taxon>
        <taxon>Teratosphaeriaceae</taxon>
        <taxon>Teratosphaeria</taxon>
    </lineage>
</organism>
<feature type="compositionally biased region" description="Polar residues" evidence="1">
    <location>
        <begin position="260"/>
        <end position="276"/>
    </location>
</feature>
<feature type="compositionally biased region" description="Basic and acidic residues" evidence="1">
    <location>
        <begin position="193"/>
        <end position="206"/>
    </location>
</feature>
<protein>
    <submittedName>
        <fullName evidence="2">Uncharacterized protein</fullName>
    </submittedName>
</protein>
<proteinExistence type="predicted"/>
<comment type="caution">
    <text evidence="2">The sequence shown here is derived from an EMBL/GenBank/DDBJ whole genome shotgun (WGS) entry which is preliminary data.</text>
</comment>
<keyword evidence="3" id="KW-1185">Reference proteome</keyword>
<feature type="compositionally biased region" description="Basic and acidic residues" evidence="1">
    <location>
        <begin position="35"/>
        <end position="57"/>
    </location>
</feature>
<feature type="region of interest" description="Disordered" evidence="1">
    <location>
        <begin position="559"/>
        <end position="602"/>
    </location>
</feature>
<feature type="compositionally biased region" description="Acidic residues" evidence="1">
    <location>
        <begin position="14"/>
        <end position="34"/>
    </location>
</feature>
<sequence>MGKSASKKDKQEGENEEEDTSQEGEQATIEEQEAAEERKRRAEITRTRKAAKEEKKTERKNKRKKRQARKKAEREAANAQRVGGGGDGAPGGEPDDDGSGDVSAVSEGERAPSSHESESGVGAEPDAGNSGDHNADNVDHRAISSHGHDRGSESAREEGDEAAFPPRMEGDETTDDVGRASSNQQAGGDSDSGQDHAGADPRERATHEGYASGDEALAGQIQREECGVATPCHEGHEASIMHSPSNSAFQTAYEFRHAGPSTTGQGSASRRSTTSGADDAGRTATVVGNDITGTQAIRNLTTAIDGLTRTIVELPAQQRPVQPVARPTDPALLSAIADLSKNVSGLSDRFGQCHNRSPQPPEPEPEPESRPANPTRRSPSPADDDNFWTEDSNHARNTFFAPGPPSARRTTGILDPAQPTSSPHAPPGWRVNSMPLAPSPSAQAVAQPRNFTDPSLTPIGSERARGRLPGFMGNAHNLTAARNEQGARPTHHADAGSSGVAGRMQGLGVSVLPSPQLGRIASRADQTAQGLAAARRTPRLERLGYTEREWQHRLRDAIGGGVADASTVRSADVDRDGGSVHQDEGVGPLGERVQGEESEDTE</sequence>
<evidence type="ECO:0000313" key="2">
    <source>
        <dbReference type="EMBL" id="KAH9815663.1"/>
    </source>
</evidence>
<feature type="region of interest" description="Disordered" evidence="1">
    <location>
        <begin position="257"/>
        <end position="283"/>
    </location>
</feature>
<reference evidence="2 3" key="2">
    <citation type="journal article" date="2021" name="Curr. Genet.">
        <title>Genetic response to nitrogen starvation in the aggressive Eucalyptus foliar pathogen Teratosphaeria destructans.</title>
        <authorList>
            <person name="Havenga M."/>
            <person name="Wingfield B.D."/>
            <person name="Wingfield M.J."/>
            <person name="Dreyer L.L."/>
            <person name="Roets F."/>
            <person name="Aylward J."/>
        </authorList>
    </citation>
    <scope>NUCLEOTIDE SEQUENCE [LARGE SCALE GENOMIC DNA]</scope>
    <source>
        <strain evidence="2">CMW44962</strain>
    </source>
</reference>
<gene>
    <name evidence="2" type="ORF">Tdes44962_MAKER00909</name>
</gene>
<feature type="compositionally biased region" description="Basic and acidic residues" evidence="1">
    <location>
        <begin position="571"/>
        <end position="584"/>
    </location>
</feature>
<feature type="region of interest" description="Disordered" evidence="1">
    <location>
        <begin position="345"/>
        <end position="474"/>
    </location>
</feature>
<feature type="compositionally biased region" description="Gly residues" evidence="1">
    <location>
        <begin position="82"/>
        <end position="91"/>
    </location>
</feature>
<name>A0A9W7SJA9_9PEZI</name>
<dbReference type="EMBL" id="RIBY02002422">
    <property type="protein sequence ID" value="KAH9815663.1"/>
    <property type="molecule type" value="Genomic_DNA"/>
</dbReference>
<evidence type="ECO:0000313" key="3">
    <source>
        <dbReference type="Proteomes" id="UP001138500"/>
    </source>
</evidence>
<dbReference type="Proteomes" id="UP001138500">
    <property type="component" value="Unassembled WGS sequence"/>
</dbReference>
<feature type="region of interest" description="Disordered" evidence="1">
    <location>
        <begin position="482"/>
        <end position="501"/>
    </location>
</feature>
<feature type="compositionally biased region" description="Low complexity" evidence="1">
    <location>
        <begin position="435"/>
        <end position="448"/>
    </location>
</feature>
<reference evidence="2 3" key="1">
    <citation type="journal article" date="2018" name="IMA Fungus">
        <title>IMA Genome-F 10: Nine draft genome sequences of Claviceps purpurea s.lat., including C. arundinis, C. humidiphila, and C. cf. spartinae, pseudomolecules for the pitch canker pathogen Fusarium circinatum, draft genome of Davidsoniella eucalypti, Grosmannia galeiformis, Quambalaria eucalypti, and Teratosphaeria destructans.</title>
        <authorList>
            <person name="Wingfield B.D."/>
            <person name="Liu M."/>
            <person name="Nguyen H.D."/>
            <person name="Lane F.A."/>
            <person name="Morgan S.W."/>
            <person name="De Vos L."/>
            <person name="Wilken P.M."/>
            <person name="Duong T.A."/>
            <person name="Aylward J."/>
            <person name="Coetzee M.P."/>
            <person name="Dadej K."/>
            <person name="De Beer Z.W."/>
            <person name="Findlay W."/>
            <person name="Havenga M."/>
            <person name="Kolarik M."/>
            <person name="Menzies J.G."/>
            <person name="Naidoo K."/>
            <person name="Pochopski O."/>
            <person name="Shoukouhi P."/>
            <person name="Santana Q.C."/>
            <person name="Seifert K.A."/>
            <person name="Soal N."/>
            <person name="Steenkamp E.T."/>
            <person name="Tatham C.T."/>
            <person name="van der Nest M.A."/>
            <person name="Wingfield M.J."/>
        </authorList>
    </citation>
    <scope>NUCLEOTIDE SEQUENCE [LARGE SCALE GENOMIC DNA]</scope>
    <source>
        <strain evidence="2">CMW44962</strain>
    </source>
</reference>
<dbReference type="AlphaFoldDB" id="A0A9W7SJA9"/>